<evidence type="ECO:0000313" key="2">
    <source>
        <dbReference type="Proteomes" id="UP001589585"/>
    </source>
</evidence>
<dbReference type="RefSeq" id="WP_379859747.1">
    <property type="nucleotide sequence ID" value="NZ_JBHMFC010000008.1"/>
</dbReference>
<evidence type="ECO:0000313" key="1">
    <source>
        <dbReference type="EMBL" id="MFB9055558.1"/>
    </source>
</evidence>
<gene>
    <name evidence="1" type="ORF">ACFFU9_02275</name>
</gene>
<keyword evidence="2" id="KW-1185">Reference proteome</keyword>
<dbReference type="Pfam" id="PF05013">
    <property type="entry name" value="FGase"/>
    <property type="match status" value="1"/>
</dbReference>
<dbReference type="EMBL" id="JBHMFC010000008">
    <property type="protein sequence ID" value="MFB9055558.1"/>
    <property type="molecule type" value="Genomic_DNA"/>
</dbReference>
<dbReference type="Gene3D" id="3.40.630.40">
    <property type="entry name" value="Zn-dependent exopeptidases"/>
    <property type="match status" value="1"/>
</dbReference>
<dbReference type="SUPFAM" id="SSF53187">
    <property type="entry name" value="Zn-dependent exopeptidases"/>
    <property type="match status" value="1"/>
</dbReference>
<proteinExistence type="predicted"/>
<dbReference type="Proteomes" id="UP001589585">
    <property type="component" value="Unassembled WGS sequence"/>
</dbReference>
<organism evidence="1 2">
    <name type="scientific">Mariniflexile ostreae</name>
    <dbReference type="NCBI Taxonomy" id="1520892"/>
    <lineage>
        <taxon>Bacteria</taxon>
        <taxon>Pseudomonadati</taxon>
        <taxon>Bacteroidota</taxon>
        <taxon>Flavobacteriia</taxon>
        <taxon>Flavobacteriales</taxon>
        <taxon>Flavobacteriaceae</taxon>
        <taxon>Mariniflexile</taxon>
    </lineage>
</organism>
<name>A0ABV5F7X4_9FLAO</name>
<accession>A0ABV5F7X4</accession>
<sequence>MKLILTCEHGGNHIPKEYESYFKNKKNVLNSHLGYDLGALDIFKTLAPLANYAHYSETSRLLIELNRSLHHPNLFSTITKPLAKDLKAEIISTFYHPYRIAVASKIRDYIKYNEWVVHLSIHSFTPVFKNTERNCDMGLLYDPKRKLEKQFCKQLKSSLNAKDVNLNIRYNYPYLGKSDGFTTYLRKTFPKHYMGIELEVNQKFSDTNIISSHIKEVLYQSLREQFKSCF</sequence>
<comment type="caution">
    <text evidence="1">The sequence shown here is derived from an EMBL/GenBank/DDBJ whole genome shotgun (WGS) entry which is preliminary data.</text>
</comment>
<dbReference type="InterPro" id="IPR007709">
    <property type="entry name" value="N-FG_amidohydro"/>
</dbReference>
<protein>
    <submittedName>
        <fullName evidence="1">N-formylglutamate amidohydrolase</fullName>
    </submittedName>
</protein>
<reference evidence="1 2" key="1">
    <citation type="submission" date="2024-09" db="EMBL/GenBank/DDBJ databases">
        <authorList>
            <person name="Sun Q."/>
            <person name="Mori K."/>
        </authorList>
    </citation>
    <scope>NUCLEOTIDE SEQUENCE [LARGE SCALE GENOMIC DNA]</scope>
    <source>
        <strain evidence="1 2">CECT 8622</strain>
    </source>
</reference>